<sequence>MGEESRTCNYPKSRFQKGDGCSKCNVSTTPCSSCMHLEQMASLMDTKANEFSDETTCKEKVAPGSYISDAELLSPSSSCGCNCEQHASSEMSNIFRACSSHDSFSENIKSKAALRSMDVSKNIADFSSRLDQSEISSIRDFFGGVSSLKGKPSNCSEEQVESSLKKVTTFRVGGQLQDVNIHVVSVKDDTEMNSGNPVIEVGSCSNQKVRVGNSRDLIDKQLYLQILERLIPELACNTSRWRRALAIAPRSDTNKISDVSREDLLAICSKCSDGAEHIYCMCVVLDKVPEGNWLCEECMLEEKIEKGDQHKDQKAARTSKVSFMQKSMESSGNSSTLRCKDGLKLNVEKSGVKEFQTKKVNSSSLFSAKKPASNIEAVTATKRTLETNVKLSGASRTFRRGPLRGNSSFKNSGSLLKSKSFNIMDSKVKGQLSKDIVVQKKKFSSNTAAEDKRIECSRMMRKSMSFSSNATDAKVKPLASNFSLVEDLKKLNHAKWNSTQGKYTSVLQSKVSSPVANSGVSASMSGNEIVSRGETFSSGSKYHDIEVVEGHEQSNNSLNGFSHLAKKGLKNRGEFDDVSRHIEHSTEAACSIKTNNSNTTFPSNERPYLRNFTSFTTVILKVQICV</sequence>
<dbReference type="SUPFAM" id="SSF57903">
    <property type="entry name" value="FYVE/PHD zinc finger"/>
    <property type="match status" value="1"/>
</dbReference>
<evidence type="ECO:0000256" key="4">
    <source>
        <dbReference type="ARBA" id="ARBA00023015"/>
    </source>
</evidence>
<keyword evidence="5" id="KW-0804">Transcription</keyword>
<feature type="region of interest" description="Disordered" evidence="6">
    <location>
        <begin position="309"/>
        <end position="337"/>
    </location>
</feature>
<evidence type="ECO:0000256" key="2">
    <source>
        <dbReference type="ARBA" id="ARBA00022771"/>
    </source>
</evidence>
<dbReference type="GO" id="GO:0140566">
    <property type="term" value="F:histone reader activity"/>
    <property type="evidence" value="ECO:0007669"/>
    <property type="project" value="InterPro"/>
</dbReference>
<name>A0A7N2N206_QUELO</name>
<dbReference type="EnsemblPlants" id="QL12p005503:mrna">
    <property type="protein sequence ID" value="QL12p005503:mrna"/>
    <property type="gene ID" value="QL12p005503"/>
</dbReference>
<keyword evidence="4" id="KW-0805">Transcription regulation</keyword>
<organism evidence="7 8">
    <name type="scientific">Quercus lobata</name>
    <name type="common">Valley oak</name>
    <dbReference type="NCBI Taxonomy" id="97700"/>
    <lineage>
        <taxon>Eukaryota</taxon>
        <taxon>Viridiplantae</taxon>
        <taxon>Streptophyta</taxon>
        <taxon>Embryophyta</taxon>
        <taxon>Tracheophyta</taxon>
        <taxon>Spermatophyta</taxon>
        <taxon>Magnoliopsida</taxon>
        <taxon>eudicotyledons</taxon>
        <taxon>Gunneridae</taxon>
        <taxon>Pentapetalae</taxon>
        <taxon>rosids</taxon>
        <taxon>fabids</taxon>
        <taxon>Fagales</taxon>
        <taxon>Fagaceae</taxon>
        <taxon>Quercus</taxon>
    </lineage>
</organism>
<keyword evidence="8" id="KW-1185">Reference proteome</keyword>
<reference evidence="7 8" key="1">
    <citation type="journal article" date="2016" name="G3 (Bethesda)">
        <title>First Draft Assembly and Annotation of the Genome of a California Endemic Oak Quercus lobata Nee (Fagaceae).</title>
        <authorList>
            <person name="Sork V.L."/>
            <person name="Fitz-Gibbon S.T."/>
            <person name="Puiu D."/>
            <person name="Crepeau M."/>
            <person name="Gugger P.F."/>
            <person name="Sherman R."/>
            <person name="Stevens K."/>
            <person name="Langley C.H."/>
            <person name="Pellegrini M."/>
            <person name="Salzberg S.L."/>
        </authorList>
    </citation>
    <scope>NUCLEOTIDE SEQUENCE [LARGE SCALE GENOMIC DNA]</scope>
    <source>
        <strain evidence="7 8">cv. SW786</strain>
    </source>
</reference>
<dbReference type="PANTHER" id="PTHR33304">
    <property type="match status" value="1"/>
</dbReference>
<dbReference type="InterPro" id="IPR013083">
    <property type="entry name" value="Znf_RING/FYVE/PHD"/>
</dbReference>
<evidence type="ECO:0000313" key="8">
    <source>
        <dbReference type="Proteomes" id="UP000594261"/>
    </source>
</evidence>
<evidence type="ECO:0000256" key="1">
    <source>
        <dbReference type="ARBA" id="ARBA00022723"/>
    </source>
</evidence>
<dbReference type="GO" id="GO:0008270">
    <property type="term" value="F:zinc ion binding"/>
    <property type="evidence" value="ECO:0007669"/>
    <property type="project" value="UniProtKB-KW"/>
</dbReference>
<evidence type="ECO:0000256" key="6">
    <source>
        <dbReference type="SAM" id="MobiDB-lite"/>
    </source>
</evidence>
<dbReference type="Gramene" id="QL12p005503:mrna">
    <property type="protein sequence ID" value="QL12p005503:mrna"/>
    <property type="gene ID" value="QL12p005503"/>
</dbReference>
<dbReference type="Proteomes" id="UP000594261">
    <property type="component" value="Chromosome 12"/>
</dbReference>
<dbReference type="EMBL" id="LRBV02000012">
    <property type="status" value="NOT_ANNOTATED_CDS"/>
    <property type="molecule type" value="Genomic_DNA"/>
</dbReference>
<accession>A0A7N2N206</accession>
<dbReference type="PANTHER" id="PTHR33304:SF9">
    <property type="entry name" value="RING_FYVE_PHD ZINC FINGER SUPERFAMILY PROTEIN"/>
    <property type="match status" value="1"/>
</dbReference>
<reference evidence="7" key="2">
    <citation type="submission" date="2021-01" db="UniProtKB">
        <authorList>
            <consortium name="EnsemblPlants"/>
        </authorList>
    </citation>
    <scope>IDENTIFICATION</scope>
</reference>
<dbReference type="InterPro" id="IPR011011">
    <property type="entry name" value="Znf_FYVE_PHD"/>
</dbReference>
<dbReference type="AlphaFoldDB" id="A0A7N2N206"/>
<evidence type="ECO:0000256" key="3">
    <source>
        <dbReference type="ARBA" id="ARBA00022833"/>
    </source>
</evidence>
<keyword evidence="1" id="KW-0479">Metal-binding</keyword>
<feature type="compositionally biased region" description="Polar residues" evidence="6">
    <location>
        <begin position="319"/>
        <end position="337"/>
    </location>
</feature>
<dbReference type="InParanoid" id="A0A7N2N206"/>
<keyword evidence="3" id="KW-0862">Zinc</keyword>
<dbReference type="Gene3D" id="3.30.40.10">
    <property type="entry name" value="Zinc/RING finger domain, C3HC4 (zinc finger)"/>
    <property type="match status" value="1"/>
</dbReference>
<keyword evidence="2" id="KW-0863">Zinc-finger</keyword>
<evidence type="ECO:0000313" key="7">
    <source>
        <dbReference type="EnsemblPlants" id="QL12p005503:mrna"/>
    </source>
</evidence>
<dbReference type="GO" id="GO:0034244">
    <property type="term" value="P:negative regulation of transcription elongation by RNA polymerase II"/>
    <property type="evidence" value="ECO:0007669"/>
    <property type="project" value="InterPro"/>
</dbReference>
<proteinExistence type="predicted"/>
<evidence type="ECO:0000256" key="5">
    <source>
        <dbReference type="ARBA" id="ARBA00023163"/>
    </source>
</evidence>
<dbReference type="InterPro" id="IPR049914">
    <property type="entry name" value="PHD1-3/5-6"/>
</dbReference>
<protein>
    <submittedName>
        <fullName evidence="7">Uncharacterized protein</fullName>
    </submittedName>
</protein>